<protein>
    <recommendedName>
        <fullName evidence="6">Methyltransferase</fullName>
        <ecNumber evidence="6">2.1.1.-</ecNumber>
    </recommendedName>
</protein>
<reference evidence="8" key="1">
    <citation type="journal article" date="2018" name="DNA Res.">
        <title>Multiple hybrid de novo genome assembly of finger millet, an orphan allotetraploid crop.</title>
        <authorList>
            <person name="Hatakeyama M."/>
            <person name="Aluri S."/>
            <person name="Balachadran M.T."/>
            <person name="Sivarajan S.R."/>
            <person name="Patrignani A."/>
            <person name="Gruter S."/>
            <person name="Poveda L."/>
            <person name="Shimizu-Inatsugi R."/>
            <person name="Baeten J."/>
            <person name="Francoijs K.J."/>
            <person name="Nataraja K.N."/>
            <person name="Reddy Y.A.N."/>
            <person name="Phadnis S."/>
            <person name="Ravikumar R.L."/>
            <person name="Schlapbach R."/>
            <person name="Sreeman S.M."/>
            <person name="Shimizu K.K."/>
        </authorList>
    </citation>
    <scope>NUCLEOTIDE SEQUENCE</scope>
</reference>
<evidence type="ECO:0000256" key="3">
    <source>
        <dbReference type="ARBA" id="ARBA00022603"/>
    </source>
</evidence>
<reference evidence="8" key="2">
    <citation type="submission" date="2021-12" db="EMBL/GenBank/DDBJ databases">
        <title>Resequencing data analysis of finger millet.</title>
        <authorList>
            <person name="Hatakeyama M."/>
            <person name="Aluri S."/>
            <person name="Balachadran M.T."/>
            <person name="Sivarajan S.R."/>
            <person name="Poveda L."/>
            <person name="Shimizu-Inatsugi R."/>
            <person name="Schlapbach R."/>
            <person name="Sreeman S.M."/>
            <person name="Shimizu K.K."/>
        </authorList>
    </citation>
    <scope>NUCLEOTIDE SEQUENCE</scope>
</reference>
<dbReference type="PANTHER" id="PTHR10108:SF763">
    <property type="entry name" value="PECTIN METHYLTRANSFERASE QUA3-RELATED"/>
    <property type="match status" value="1"/>
</dbReference>
<feature type="region of interest" description="Disordered" evidence="7">
    <location>
        <begin position="34"/>
        <end position="63"/>
    </location>
</feature>
<dbReference type="EMBL" id="BQKI01000079">
    <property type="protein sequence ID" value="GJN26696.1"/>
    <property type="molecule type" value="Genomic_DNA"/>
</dbReference>
<evidence type="ECO:0000256" key="4">
    <source>
        <dbReference type="ARBA" id="ARBA00022968"/>
    </source>
</evidence>
<dbReference type="AlphaFoldDB" id="A0AAV5EVQ3"/>
<keyword evidence="6" id="KW-0808">Transferase</keyword>
<keyword evidence="9" id="KW-1185">Reference proteome</keyword>
<dbReference type="EC" id="2.1.1.-" evidence="6"/>
<proteinExistence type="inferred from homology"/>
<evidence type="ECO:0000313" key="9">
    <source>
        <dbReference type="Proteomes" id="UP001054889"/>
    </source>
</evidence>
<comment type="caution">
    <text evidence="8">The sequence shown here is derived from an EMBL/GenBank/DDBJ whole genome shotgun (WGS) entry which is preliminary data.</text>
</comment>
<keyword evidence="6" id="KW-0325">Glycoprotein</keyword>
<comment type="subcellular location">
    <subcellularLocation>
        <location evidence="5">Endomembrane system</location>
        <topology evidence="5">Single-pass membrane protein</topology>
    </subcellularLocation>
    <subcellularLocation>
        <location evidence="1 6">Membrane</location>
        <topology evidence="1 6">Single-pass type II membrane protein</topology>
    </subcellularLocation>
</comment>
<gene>
    <name evidence="8" type="primary">gb14648</name>
    <name evidence="8" type="ORF">PR202_gb14648</name>
</gene>
<dbReference type="GO" id="GO:0005768">
    <property type="term" value="C:endosome"/>
    <property type="evidence" value="ECO:0007669"/>
    <property type="project" value="TreeGrafter"/>
</dbReference>
<evidence type="ECO:0000256" key="6">
    <source>
        <dbReference type="RuleBase" id="RU366043"/>
    </source>
</evidence>
<dbReference type="Proteomes" id="UP001054889">
    <property type="component" value="Unassembled WGS sequence"/>
</dbReference>
<evidence type="ECO:0000256" key="2">
    <source>
        <dbReference type="ARBA" id="ARBA00008361"/>
    </source>
</evidence>
<dbReference type="GO" id="GO:0016020">
    <property type="term" value="C:membrane"/>
    <property type="evidence" value="ECO:0007669"/>
    <property type="project" value="UniProtKB-SubCell"/>
</dbReference>
<accession>A0AAV5EVQ3</accession>
<organism evidence="8 9">
    <name type="scientific">Eleusine coracana subsp. coracana</name>
    <dbReference type="NCBI Taxonomy" id="191504"/>
    <lineage>
        <taxon>Eukaryota</taxon>
        <taxon>Viridiplantae</taxon>
        <taxon>Streptophyta</taxon>
        <taxon>Embryophyta</taxon>
        <taxon>Tracheophyta</taxon>
        <taxon>Spermatophyta</taxon>
        <taxon>Magnoliopsida</taxon>
        <taxon>Liliopsida</taxon>
        <taxon>Poales</taxon>
        <taxon>Poaceae</taxon>
        <taxon>PACMAD clade</taxon>
        <taxon>Chloridoideae</taxon>
        <taxon>Cynodonteae</taxon>
        <taxon>Eleusininae</taxon>
        <taxon>Eleusine</taxon>
    </lineage>
</organism>
<evidence type="ECO:0000313" key="8">
    <source>
        <dbReference type="EMBL" id="GJN26696.1"/>
    </source>
</evidence>
<keyword evidence="3 6" id="KW-0489">Methyltransferase</keyword>
<keyword evidence="4 6" id="KW-0812">Transmembrane</keyword>
<evidence type="ECO:0000256" key="5">
    <source>
        <dbReference type="ARBA" id="ARBA00037847"/>
    </source>
</evidence>
<name>A0AAV5EVQ3_ELECO</name>
<dbReference type="Pfam" id="PF03141">
    <property type="entry name" value="Methyltransf_29"/>
    <property type="match status" value="2"/>
</dbReference>
<dbReference type="GO" id="GO:0032259">
    <property type="term" value="P:methylation"/>
    <property type="evidence" value="ECO:0007669"/>
    <property type="project" value="UniProtKB-KW"/>
</dbReference>
<dbReference type="GO" id="GO:0008757">
    <property type="term" value="F:S-adenosylmethionine-dependent methyltransferase activity"/>
    <property type="evidence" value="ECO:0007669"/>
    <property type="project" value="TreeGrafter"/>
</dbReference>
<dbReference type="InterPro" id="IPR029063">
    <property type="entry name" value="SAM-dependent_MTases_sf"/>
</dbReference>
<dbReference type="PANTHER" id="PTHR10108">
    <property type="entry name" value="SAM-DEPENDENT METHYLTRANSFERASE"/>
    <property type="match status" value="1"/>
</dbReference>
<dbReference type="InterPro" id="IPR004159">
    <property type="entry name" value="Put_SAM_MeTrfase"/>
</dbReference>
<dbReference type="GO" id="GO:0005802">
    <property type="term" value="C:trans-Golgi network"/>
    <property type="evidence" value="ECO:0007669"/>
    <property type="project" value="TreeGrafter"/>
</dbReference>
<sequence length="506" mass="56714">MGLLSSLPPHRRGALSWRLPVVVPRRRLGGLHRRRRGRLPCARLHTAPRGPPSTGASSVRAGSAVPPCAASEVDLLPCEDPRRSSRLSREMNYYRERHCPARGEAPACLVPPPQGYRVPVPWPESLHKIWHDNMPYGKIAERKGHQGWMKHEGSYFIFPGGGTMFPDGAEQYIEKLSQYVPLKNGVLRTDGSYLIEVDRLLRPGGFLIISGPPVRWKKQEKEWGELQAMTQALCYKSITVDGNTAIWKKPVEASCLPNQNEFGLDLCSTKDDPDEAWYFKLKKCISKASTVEKIAIGSIHRWPDWLSKPSARASFIDNGVSLFEADSQKWVKRISYYKKSLGVKLGTAHIRNVMDMNAFFGGFAAAIVSDPIWVMNVVPAQKPFTLGVIYDRGLIGVYHDWCEPFSTYPRTYDLIHADGINSLIIDPVSGNSRCDLFDVMLEMDRILRPEGTAIIRGSLEVIGKASQVAQSIRWNVKVHDSEPESGDSEKILVATKTFWKLPLTSQ</sequence>
<evidence type="ECO:0000256" key="1">
    <source>
        <dbReference type="ARBA" id="ARBA00004606"/>
    </source>
</evidence>
<keyword evidence="4 6" id="KW-0735">Signal-anchor</keyword>
<evidence type="ECO:0000256" key="7">
    <source>
        <dbReference type="SAM" id="MobiDB-lite"/>
    </source>
</evidence>
<dbReference type="SUPFAM" id="SSF53335">
    <property type="entry name" value="S-adenosyl-L-methionine-dependent methyltransferases"/>
    <property type="match status" value="2"/>
</dbReference>
<comment type="similarity">
    <text evidence="2 6">Belongs to the methyltransferase superfamily.</text>
</comment>